<organism evidence="4 5">
    <name type="scientific">Geothermobacter hydrogeniphilus</name>
    <dbReference type="NCBI Taxonomy" id="1969733"/>
    <lineage>
        <taxon>Bacteria</taxon>
        <taxon>Pseudomonadati</taxon>
        <taxon>Thermodesulfobacteriota</taxon>
        <taxon>Desulfuromonadia</taxon>
        <taxon>Desulfuromonadales</taxon>
        <taxon>Geothermobacteraceae</taxon>
        <taxon>Geothermobacter</taxon>
    </lineage>
</organism>
<evidence type="ECO:0000313" key="4">
    <source>
        <dbReference type="EMBL" id="PNU18798.1"/>
    </source>
</evidence>
<keyword evidence="1" id="KW-0175">Coiled coil</keyword>
<dbReference type="AlphaFoldDB" id="A0A2K2H669"/>
<dbReference type="InterPro" id="IPR030392">
    <property type="entry name" value="S74_ICA"/>
</dbReference>
<feature type="domain" description="Peptidase S74" evidence="3">
    <location>
        <begin position="929"/>
        <end position="1024"/>
    </location>
</feature>
<feature type="coiled-coil region" evidence="1">
    <location>
        <begin position="1007"/>
        <end position="1073"/>
    </location>
</feature>
<evidence type="ECO:0000313" key="5">
    <source>
        <dbReference type="Proteomes" id="UP000236340"/>
    </source>
</evidence>
<dbReference type="OrthoDB" id="5379439at2"/>
<dbReference type="Gene3D" id="2.150.10.10">
    <property type="entry name" value="Serralysin-like metalloprotease, C-terminal"/>
    <property type="match status" value="4"/>
</dbReference>
<evidence type="ECO:0000256" key="2">
    <source>
        <dbReference type="SAM" id="SignalP"/>
    </source>
</evidence>
<dbReference type="SUPFAM" id="SSF51161">
    <property type="entry name" value="Trimeric LpxA-like enzymes"/>
    <property type="match status" value="1"/>
</dbReference>
<dbReference type="SUPFAM" id="SSF101967">
    <property type="entry name" value="Adhesin YadA, collagen-binding domain"/>
    <property type="match status" value="3"/>
</dbReference>
<evidence type="ECO:0000256" key="1">
    <source>
        <dbReference type="SAM" id="Coils"/>
    </source>
</evidence>
<dbReference type="RefSeq" id="WP_103116693.1">
    <property type="nucleotide sequence ID" value="NZ_PPFX01000050.1"/>
</dbReference>
<evidence type="ECO:0000259" key="3">
    <source>
        <dbReference type="PROSITE" id="PS51688"/>
    </source>
</evidence>
<sequence length="1092" mass="110301">MELINGRSLAVWCAVLVLLAGTAFAAVPVTISYQGVLTDGTGTAITNPSQSMVFSLYGSATGGSPVWSETQTVNVQGGTYAVQLGAVSPLSGSLFSSGNLWLEVSVGGEVLAGRQRLNSVPYALVAGDADTVGGYDAASLDQSAHLTDTGNPHNVTAAQIGAADAATLSAHTGDTGNPHGVTAAQTGAVAKSGDTMTGRLTINDTTPGSVLAGSGGGLVVSGTGPAGTDQAGYTPGVSGAIPATGTGTRMMWYPEMAAFRAGQVSGSQWDDANIGAYSFSAGLDNKADGSYATALGMLSEASGKSAFAAGYKAKATGLRSTALGQETQSIGWATLATGFQTVASGTYATAMGNYTEASGQDATAMGAGSKASGETSTAMGYLTIAPSYAETALGAYNTSYTPSGPGGWITSDRLFVIGNGTSEQNRSDALVMLKNGDTTLNGTLSATAFVGDGSALTNLPTSINSAMSITDTTPGPVLTGSGGGLTISGSGPSFNGTGYDPGAVGAIPATGAGVRMMWYPEMAAFRAGEVSGSQWNEASIGPWSVATGFNTTASGPYATAMGLSVTASGSVATALGNGTEASGQYATAMGYGTTARERSSTAFGNNTLAAGVDSTALGRDTIARSLGEVAIGLGNTDYLPLGNTYAWHYADRLFVIGNGINPSNRSDALVVLKNGDTTINGNTTFNGNTSISGTATINDDTTINGNASIKMNASIAGDATVTGNLKAFSFLSEGSIATGTKAVALGDTTSAGGQGAVALGVGSYAAGDGSVALGSHASAFSLGEIAVGRFNTAYSPTGGTDTWNADDRLFVIGNGSSATTPSDALVVLKNGNTGIGTLGPEATLHVAGGNWDLSSTEGDFKIGDTSNRLKIGVATGGGGAGQARIYAEGTNPKLFLGAGGAAILDLDGPSGNATFTGDLTVNGTFSNPSDIRLKDVHGNFERGLEDILKLQPIVYSYKRDNPLHLTSTETLYGFSAQALQKVIPEAVSELQDGYLKVSKDPVLWAMLNAIKQLKQQKDEDISTLRAEKDARIAVLKQQQQQLSAKVAEQAARIAQMEQEKQETLARLTRLEETTRQLAQLVSGGPINVASTK</sequence>
<proteinExistence type="predicted"/>
<dbReference type="InterPro" id="IPR008640">
    <property type="entry name" value="Adhesin_Head_dom"/>
</dbReference>
<dbReference type="Pfam" id="PF13884">
    <property type="entry name" value="Peptidase_S74"/>
    <property type="match status" value="1"/>
</dbReference>
<name>A0A2K2H669_9BACT</name>
<dbReference type="CDD" id="cd12820">
    <property type="entry name" value="LbR_YadA-like"/>
    <property type="match status" value="2"/>
</dbReference>
<protein>
    <recommendedName>
        <fullName evidence="3">Peptidase S74 domain-containing protein</fullName>
    </recommendedName>
</protein>
<gene>
    <name evidence="4" type="ORF">C2E25_15820</name>
</gene>
<feature type="chain" id="PRO_5014400985" description="Peptidase S74 domain-containing protein" evidence="2">
    <location>
        <begin position="26"/>
        <end position="1092"/>
    </location>
</feature>
<dbReference type="InterPro" id="IPR011004">
    <property type="entry name" value="Trimer_LpxA-like_sf"/>
</dbReference>
<dbReference type="EMBL" id="PPFX01000050">
    <property type="protein sequence ID" value="PNU18798.1"/>
    <property type="molecule type" value="Genomic_DNA"/>
</dbReference>
<dbReference type="InterPro" id="IPR011049">
    <property type="entry name" value="Serralysin-like_metalloprot_C"/>
</dbReference>
<comment type="caution">
    <text evidence="4">The sequence shown here is derived from an EMBL/GenBank/DDBJ whole genome shotgun (WGS) entry which is preliminary data.</text>
</comment>
<feature type="signal peptide" evidence="2">
    <location>
        <begin position="1"/>
        <end position="25"/>
    </location>
</feature>
<keyword evidence="2" id="KW-0732">Signal</keyword>
<accession>A0A2K2H669</accession>
<reference evidence="4 5" key="1">
    <citation type="journal article" date="2018" name="Genome Announc.">
        <title>Genome Sequence of Geothermobacter sp. HR-1 Iron Reducer from the Loihi Seamount.</title>
        <authorList>
            <person name="Smith H."/>
            <person name="Abuyen K."/>
            <person name="Tremblay J."/>
            <person name="Savalia P."/>
            <person name="Perez-Rodriguez I."/>
            <person name="Emerson D."/>
            <person name="Tully B."/>
            <person name="Amend J."/>
        </authorList>
    </citation>
    <scope>NUCLEOTIDE SEQUENCE [LARGE SCALE GENOMIC DNA]</scope>
    <source>
        <strain evidence="4 5">HR-1</strain>
    </source>
</reference>
<dbReference type="Pfam" id="PF05658">
    <property type="entry name" value="YadA_head"/>
    <property type="match status" value="7"/>
</dbReference>
<dbReference type="Proteomes" id="UP000236340">
    <property type="component" value="Unassembled WGS sequence"/>
</dbReference>
<dbReference type="PROSITE" id="PS51688">
    <property type="entry name" value="ICA"/>
    <property type="match status" value="1"/>
</dbReference>
<dbReference type="GO" id="GO:0019867">
    <property type="term" value="C:outer membrane"/>
    <property type="evidence" value="ECO:0007669"/>
    <property type="project" value="InterPro"/>
</dbReference>